<evidence type="ECO:0000313" key="2">
    <source>
        <dbReference type="EMBL" id="EAU68603.1"/>
    </source>
</evidence>
<evidence type="ECO:0000313" key="3">
    <source>
        <dbReference type="Proteomes" id="UP000032702"/>
    </source>
</evidence>
<sequence length="1041" mass="108664">MRPRGLSFGTRGALCWTGNGLARHRVFGDDVECAHPVLPANLLALLVGAAVVADGHLVHAPAAAGDLRGDLGLEAEPLFLHPDGFQHLGAEGLVAGLHVREVQARGHVGEGGEHVVHHRVPEVEHPARRAGEAAAVDDIRLAIEDGLDDLGDVPRVVLEVRVLDDDDVPGGLGEAAPQGRALALVVRLEEHAHLVAVARGAAQHRQPLFLQFLEQLPAAIPGAVIHEHQLLGEVHGDATPEQLRQGGQFVVDRDDERDEHGGRPYPISLLGTIFPLGRRRWGRALRRARGSLRFGGFGLRVDEDRLPVFLERGRLREGGRRRALRGLLASAGHALVDGEEARGGQFLEGLRGQGGGAVDEPVQHIHEGTLALLIREAQGRLGGFTGEGHHGGLGDQGLRGVGQRHLGEHLVAHHPVALGAGAQGEDLRRIIERLGGRRRQRAHRAHHGGGAPGQGFGEEGRQQAARRAGGGAQEQQEVRGEHGVLGALPVPVEAGDAGAGALHQPLIERLRELDGRGAHAAACGGPYPQGGDEEVAVESAHGFSLPDSPETCPASVSSSGPAQCFQQGAQVLLRGQWMDEGRSQMNTSGQGGLDQVKVTPGDEPLAQVGLERIQLRGGDALGGIPETDDVAVGLQRQFEVGGGLDPRGEAAGQLEGGRHVVSEEARAQEAQARVELEGHHLLGALQGAQPDVAPAPRVLAVEEVAGLLGEGLEGAGAFAEEHGGDEGGHQHHLVRVPHHRVRALDALHLVPERRAERGGGPVGPIHVEPEAMALAEVRHRLQRIERTGGGGAGAGHHGDGPAPGAQGARSRLLQGFGAEPEVGIHGDGGDALRAPAHHLHGAGDAIMGRLRDEHRERRARAGAPSPGVVPGPRLAGGEQRGEVARGAARGEHAAAALGQAQLAGHPAQHRVLHGAGGGAHLVHGHAVVEQRGDEIAQRRHRQRGRHLVPDVAGVVQVIGGGEHALHEPGQRPGGLLGELRREAREALVGGDPGQDGHVLSPGGARQVVGELVHQLMALAAKMLRIVGGGDAVPVARHGRAP</sequence>
<dbReference type="Proteomes" id="UP000032702">
    <property type="component" value="Unassembled WGS sequence"/>
</dbReference>
<proteinExistence type="predicted"/>
<name>Q09A44_STIAD</name>
<accession>Q09A44</accession>
<feature type="region of interest" description="Disordered" evidence="1">
    <location>
        <begin position="438"/>
        <end position="477"/>
    </location>
</feature>
<feature type="compositionally biased region" description="Basic and acidic residues" evidence="1">
    <location>
        <begin position="879"/>
        <end position="892"/>
    </location>
</feature>
<protein>
    <submittedName>
        <fullName evidence="2">Uncharacterized protein</fullName>
    </submittedName>
</protein>
<feature type="compositionally biased region" description="Low complexity" evidence="1">
    <location>
        <begin position="861"/>
        <end position="877"/>
    </location>
</feature>
<dbReference type="AlphaFoldDB" id="Q09A44"/>
<comment type="caution">
    <text evidence="2">The sequence shown here is derived from an EMBL/GenBank/DDBJ whole genome shotgun (WGS) entry which is preliminary data.</text>
</comment>
<reference evidence="2 3" key="1">
    <citation type="submission" date="2006-04" db="EMBL/GenBank/DDBJ databases">
        <authorList>
            <person name="Nierman W.C."/>
        </authorList>
    </citation>
    <scope>NUCLEOTIDE SEQUENCE [LARGE SCALE GENOMIC DNA]</scope>
    <source>
        <strain evidence="2 3">DW4/3-1</strain>
    </source>
</reference>
<evidence type="ECO:0000256" key="1">
    <source>
        <dbReference type="SAM" id="MobiDB-lite"/>
    </source>
</evidence>
<organism evidence="2 3">
    <name type="scientific">Stigmatella aurantiaca (strain DW4/3-1)</name>
    <dbReference type="NCBI Taxonomy" id="378806"/>
    <lineage>
        <taxon>Bacteria</taxon>
        <taxon>Pseudomonadati</taxon>
        <taxon>Myxococcota</taxon>
        <taxon>Myxococcia</taxon>
        <taxon>Myxococcales</taxon>
        <taxon>Cystobacterineae</taxon>
        <taxon>Archangiaceae</taxon>
        <taxon>Stigmatella</taxon>
    </lineage>
</organism>
<feature type="compositionally biased region" description="Gly residues" evidence="1">
    <location>
        <begin position="448"/>
        <end position="457"/>
    </location>
</feature>
<feature type="region of interest" description="Disordered" evidence="1">
    <location>
        <begin position="854"/>
        <end position="892"/>
    </location>
</feature>
<feature type="compositionally biased region" description="Basic residues" evidence="1">
    <location>
        <begin position="438"/>
        <end position="447"/>
    </location>
</feature>
<feature type="region of interest" description="Disordered" evidence="1">
    <location>
        <begin position="786"/>
        <end position="808"/>
    </location>
</feature>
<dbReference type="EMBL" id="AAMD01000015">
    <property type="protein sequence ID" value="EAU68603.1"/>
    <property type="molecule type" value="Genomic_DNA"/>
</dbReference>
<gene>
    <name evidence="2" type="ORF">STIAU_8807</name>
</gene>